<keyword evidence="1" id="KW-0472">Membrane</keyword>
<dbReference type="AlphaFoldDB" id="A0A644VBK8"/>
<reference evidence="2" key="1">
    <citation type="submission" date="2019-08" db="EMBL/GenBank/DDBJ databases">
        <authorList>
            <person name="Kucharzyk K."/>
            <person name="Murdoch R.W."/>
            <person name="Higgins S."/>
            <person name="Loffler F."/>
        </authorList>
    </citation>
    <scope>NUCLEOTIDE SEQUENCE</scope>
</reference>
<evidence type="ECO:0000313" key="2">
    <source>
        <dbReference type="EMBL" id="MPL88122.1"/>
    </source>
</evidence>
<dbReference type="InterPro" id="IPR050445">
    <property type="entry name" value="Bact_polysacc_biosynth/exp"/>
</dbReference>
<gene>
    <name evidence="2" type="ORF">SDC9_34137</name>
</gene>
<evidence type="ECO:0008006" key="3">
    <source>
        <dbReference type="Google" id="ProtNLM"/>
    </source>
</evidence>
<feature type="transmembrane region" description="Helical" evidence="1">
    <location>
        <begin position="308"/>
        <end position="327"/>
    </location>
</feature>
<proteinExistence type="predicted"/>
<name>A0A644VBK8_9ZZZZ</name>
<keyword evidence="1" id="KW-1133">Transmembrane helix</keyword>
<feature type="transmembrane region" description="Helical" evidence="1">
    <location>
        <begin position="24"/>
        <end position="44"/>
    </location>
</feature>
<dbReference type="PANTHER" id="PTHR32309">
    <property type="entry name" value="TYROSINE-PROTEIN KINASE"/>
    <property type="match status" value="1"/>
</dbReference>
<evidence type="ECO:0000256" key="1">
    <source>
        <dbReference type="SAM" id="Phobius"/>
    </source>
</evidence>
<dbReference type="GO" id="GO:0004713">
    <property type="term" value="F:protein tyrosine kinase activity"/>
    <property type="evidence" value="ECO:0007669"/>
    <property type="project" value="TreeGrafter"/>
</dbReference>
<dbReference type="PANTHER" id="PTHR32309:SF13">
    <property type="entry name" value="FERRIC ENTEROBACTIN TRANSPORT PROTEIN FEPE"/>
    <property type="match status" value="1"/>
</dbReference>
<keyword evidence="1" id="KW-0812">Transmembrane</keyword>
<dbReference type="GO" id="GO:0005886">
    <property type="term" value="C:plasma membrane"/>
    <property type="evidence" value="ECO:0007669"/>
    <property type="project" value="TreeGrafter"/>
</dbReference>
<comment type="caution">
    <text evidence="2">The sequence shown here is derived from an EMBL/GenBank/DDBJ whole genome shotgun (WGS) entry which is preliminary data.</text>
</comment>
<sequence>MIETNSTNDFTLQSSISFILKHKITLIIVFIISTIVIGLLSLMLPNYYKSQVTLMAAESDAVSKAVLSQMDNYDALSFGKEKDAEYLMEILSSSTIISKTISKFNLAEHYGIEAENSQAKSDKLNQRLVSNIKVKRTENLGVKLTVWDTDPHYAANIANFMASQMQVLRNDMKRAKMDSLVIALSTSRNRLQKEIDSLAGEFAKVAMQHKIFDPEKMSDRISQELAKQIASGNQGAVLRLENKLSQIGEYGPSITAMKILLERKTETLKNWDEKLEQVRVDAQSNVPNDFIIDSAYPSELKDKPKRSIIAILGGIGCSFLAIFVLILRDKHRVAKKENEIS</sequence>
<dbReference type="EMBL" id="VSSQ01000251">
    <property type="protein sequence ID" value="MPL88122.1"/>
    <property type="molecule type" value="Genomic_DNA"/>
</dbReference>
<accession>A0A644VBK8</accession>
<protein>
    <recommendedName>
        <fullName evidence="3">Polysaccharide chain length determinant N-terminal domain-containing protein</fullName>
    </recommendedName>
</protein>
<organism evidence="2">
    <name type="scientific">bioreactor metagenome</name>
    <dbReference type="NCBI Taxonomy" id="1076179"/>
    <lineage>
        <taxon>unclassified sequences</taxon>
        <taxon>metagenomes</taxon>
        <taxon>ecological metagenomes</taxon>
    </lineage>
</organism>